<gene>
    <name evidence="6" type="ORF">XDN619_LOCUS13264</name>
</gene>
<comment type="caution">
    <text evidence="6">The sequence shown here is derived from an EMBL/GenBank/DDBJ whole genome shotgun (WGS) entry which is preliminary data.</text>
</comment>
<sequence length="1121" mass="126317">MAFMFRNIDNASQLKVWSGVMFAPRVENYINILADIHSIHPDSLAIVLINFAAATLEFSYVLRANSISNKIPTNLFNMIVARSSYGKSDLTRLLRDMLQTVVLHRPTKFCSTSQVAVGIQANPSLDEMSKAGLMSGLDECCRIMICDEADITFSDVGLFLSHNGCRASPEMNCRALVMTLFDRVSHAYIRQLANRSVSVKYSKLNIMGCSTGDLISNMIIRMKSGACFDPAIGRFIFWPLDGPVIPDKLVHRQIDNHLFPSLHQFGIILSFIENVVFSFEDDGINEMILWGNKCKQRSFDERNTNESLSARLGKSVQHVYRMATFLQTIEIGFSISQEYIERYQQFPAIGVIDTDFIDNVSDLLFSKYPAQFRLHEPDPFQISKDIALRAIDLISCNIRQFIMLFDSTYAPKVPSIGRQVVIISSNEQKRFSGDQSLIQNKELNLKQHQRSMSNLNNVAAAVILFPSLCFTMKQLHRSTIIHNNSGGGVLKQVMKKLVDTDVLAICPRGVKHASRTTCVYIKKLPLENDVDGEKEFLSILSEYTYKEKPISIDMYRQSCKSIVLEAIGTVQEEVFQLLGRPEYGTRDLNMLVNLPKTNKSNIDCSNNHTLIQTIENSALHQDDERENIVAMSSSYSNQSSLCSSDILLQEEENLFDNLNFIDQPQNENVDCISVHHEEKHNSFNTIDFPNAEENINLNSINIFQEKHLNDLNNVDFLDVQEPINFNNADMFPEEQHDDLHSMDCPDTGEIVDLINISISPEEQRNDINSNDFLDGEANINLNNIDIVPEKQCSHLNNGNAAHSENNSNLNNVNIYHNDQSNCSDNFFSSPAAERTRYVLQIVQMQLVSQEKECIGEPEPYLWQSTHASASITKRNLLDNSTVPSSVLGQLPAALEVIPVAQISALVSKNVAIEGRVICKSELCRFANGKGKFFTFDVADSSSEIRCKVFNDITDMFVELIVVGQAYHLTNFTINRSNKQYNHLPHDFEINLKKNSVIYQISGDAFKNVNISFNVVKISSISLSDVGRSVDLSVTIKSIGDVENLYVQKNNSYSNRRIVMVSDDSADINIVFWGNLVSQKLFCTSSPDHISKRFACAMLPRSATICNDNDDAYYITITNIFV</sequence>
<dbReference type="CDD" id="cd04474">
    <property type="entry name" value="RPA1_DBD_A"/>
    <property type="match status" value="1"/>
</dbReference>
<keyword evidence="5" id="KW-0238">DNA-binding</keyword>
<evidence type="ECO:0000256" key="4">
    <source>
        <dbReference type="ARBA" id="ARBA00022833"/>
    </source>
</evidence>
<dbReference type="SUPFAM" id="SSF50249">
    <property type="entry name" value="Nucleic acid-binding proteins"/>
    <property type="match status" value="2"/>
</dbReference>
<keyword evidence="3" id="KW-0863">Zinc-finger</keyword>
<evidence type="ECO:0000256" key="5">
    <source>
        <dbReference type="ARBA" id="ARBA00023125"/>
    </source>
</evidence>
<dbReference type="AlphaFoldDB" id="A0A816RM22"/>
<accession>A0A816RM22</accession>
<protein>
    <submittedName>
        <fullName evidence="6">Uncharacterized protein</fullName>
    </submittedName>
</protein>
<evidence type="ECO:0000256" key="2">
    <source>
        <dbReference type="ARBA" id="ARBA00022723"/>
    </source>
</evidence>
<keyword evidence="4" id="KW-0862">Zinc</keyword>
<dbReference type="Proteomes" id="UP000663887">
    <property type="component" value="Unassembled WGS sequence"/>
</dbReference>
<proteinExistence type="inferred from homology"/>
<comment type="similarity">
    <text evidence="1">Belongs to the replication factor A protein 1 family.</text>
</comment>
<evidence type="ECO:0000313" key="7">
    <source>
        <dbReference type="Proteomes" id="UP000663887"/>
    </source>
</evidence>
<evidence type="ECO:0000313" key="6">
    <source>
        <dbReference type="EMBL" id="CAF2074438.1"/>
    </source>
</evidence>
<dbReference type="Gene3D" id="2.40.50.140">
    <property type="entry name" value="Nucleic acid-binding proteins"/>
    <property type="match status" value="2"/>
</dbReference>
<reference evidence="6" key="1">
    <citation type="submission" date="2021-02" db="EMBL/GenBank/DDBJ databases">
        <authorList>
            <person name="Nowell W R."/>
        </authorList>
    </citation>
    <scope>NUCLEOTIDE SEQUENCE</scope>
</reference>
<dbReference type="GO" id="GO:0003677">
    <property type="term" value="F:DNA binding"/>
    <property type="evidence" value="ECO:0007669"/>
    <property type="project" value="UniProtKB-KW"/>
</dbReference>
<dbReference type="FunFam" id="2.40.50.140:FF:000041">
    <property type="entry name" value="Replication protein A subunit"/>
    <property type="match status" value="1"/>
</dbReference>
<dbReference type="InterPro" id="IPR012340">
    <property type="entry name" value="NA-bd_OB-fold"/>
</dbReference>
<evidence type="ECO:0000256" key="3">
    <source>
        <dbReference type="ARBA" id="ARBA00022771"/>
    </source>
</evidence>
<evidence type="ECO:0000256" key="1">
    <source>
        <dbReference type="ARBA" id="ARBA00005690"/>
    </source>
</evidence>
<name>A0A816RM22_9BILA</name>
<dbReference type="GO" id="GO:0008270">
    <property type="term" value="F:zinc ion binding"/>
    <property type="evidence" value="ECO:0007669"/>
    <property type="project" value="UniProtKB-KW"/>
</dbReference>
<organism evidence="6 7">
    <name type="scientific">Rotaria magnacalcarata</name>
    <dbReference type="NCBI Taxonomy" id="392030"/>
    <lineage>
        <taxon>Eukaryota</taxon>
        <taxon>Metazoa</taxon>
        <taxon>Spiralia</taxon>
        <taxon>Gnathifera</taxon>
        <taxon>Rotifera</taxon>
        <taxon>Eurotatoria</taxon>
        <taxon>Bdelloidea</taxon>
        <taxon>Philodinida</taxon>
        <taxon>Philodinidae</taxon>
        <taxon>Rotaria</taxon>
    </lineage>
</organism>
<dbReference type="EMBL" id="CAJNRG010005285">
    <property type="protein sequence ID" value="CAF2074438.1"/>
    <property type="molecule type" value="Genomic_DNA"/>
</dbReference>
<keyword evidence="2" id="KW-0479">Metal-binding</keyword>